<dbReference type="STRING" id="86666.SAMN04490247_1046"/>
<evidence type="ECO:0000313" key="2">
    <source>
        <dbReference type="Proteomes" id="UP000199225"/>
    </source>
</evidence>
<protein>
    <submittedName>
        <fullName evidence="1">Uncharacterized protein</fullName>
    </submittedName>
</protein>
<dbReference type="AlphaFoldDB" id="A0A1G8RI18"/>
<name>A0A1G8RI18_9BACI</name>
<evidence type="ECO:0000313" key="1">
    <source>
        <dbReference type="EMBL" id="SDJ16592.1"/>
    </source>
</evidence>
<dbReference type="RefSeq" id="WP_093192735.1">
    <property type="nucleotide sequence ID" value="NZ_FNEV01000002.1"/>
</dbReference>
<proteinExistence type="predicted"/>
<reference evidence="2" key="1">
    <citation type="submission" date="2016-10" db="EMBL/GenBank/DDBJ databases">
        <authorList>
            <person name="Varghese N."/>
            <person name="Submissions S."/>
        </authorList>
    </citation>
    <scope>NUCLEOTIDE SEQUENCE [LARGE SCALE GENOMIC DNA]</scope>
    <source>
        <strain evidence="2">DSM 4771</strain>
    </source>
</reference>
<organism evidence="1 2">
    <name type="scientific">Salimicrobium halophilum</name>
    <dbReference type="NCBI Taxonomy" id="86666"/>
    <lineage>
        <taxon>Bacteria</taxon>
        <taxon>Bacillati</taxon>
        <taxon>Bacillota</taxon>
        <taxon>Bacilli</taxon>
        <taxon>Bacillales</taxon>
        <taxon>Bacillaceae</taxon>
        <taxon>Salimicrobium</taxon>
    </lineage>
</organism>
<sequence>MDNLYSSTLENLERTFMPYLSEYQRYIDFQTMRDMKQVIKDKRPVYFDLDIDELVEMNTRYIMDVFWNGVFFTAVIPSSNTFKGTIEVYGKPPKMLLGRFEKEEGEDTFFPTFLKEEFTRRKGLGDTLRDFSKVLYTYLDSYVEHRARSGDEITSEHPGEAILEGWDFPFLDGHPDLKKEWVSLKKRTVTQFRRMEELEIEEQYALETMVEKDVPDFIESFEQLSVANKESRKEEVFETMNDLHKFIAKLERKEEEGHTRKFARSKGIIASKYNKEDENFFSRKEKDV</sequence>
<gene>
    <name evidence="1" type="ORF">SAMN04490247_1046</name>
</gene>
<dbReference type="Proteomes" id="UP000199225">
    <property type="component" value="Unassembled WGS sequence"/>
</dbReference>
<dbReference type="OrthoDB" id="2958687at2"/>
<dbReference type="EMBL" id="FNEV01000002">
    <property type="protein sequence ID" value="SDJ16592.1"/>
    <property type="molecule type" value="Genomic_DNA"/>
</dbReference>
<accession>A0A1G8RI18</accession>
<keyword evidence="2" id="KW-1185">Reference proteome</keyword>